<name>A0A3P7NK62_DIBLA</name>
<protein>
    <recommendedName>
        <fullName evidence="4">Secreted protein</fullName>
    </recommendedName>
</protein>
<evidence type="ECO:0000256" key="1">
    <source>
        <dbReference type="SAM" id="SignalP"/>
    </source>
</evidence>
<proteinExistence type="predicted"/>
<dbReference type="EMBL" id="UYRU01107262">
    <property type="protein sequence ID" value="VDN43264.1"/>
    <property type="molecule type" value="Genomic_DNA"/>
</dbReference>
<keyword evidence="1" id="KW-0732">Signal</keyword>
<reference evidence="2 3" key="1">
    <citation type="submission" date="2018-11" db="EMBL/GenBank/DDBJ databases">
        <authorList>
            <consortium name="Pathogen Informatics"/>
        </authorList>
    </citation>
    <scope>NUCLEOTIDE SEQUENCE [LARGE SCALE GENOMIC DNA]</scope>
</reference>
<dbReference type="Proteomes" id="UP000281553">
    <property type="component" value="Unassembled WGS sequence"/>
</dbReference>
<feature type="chain" id="PRO_5018076741" description="Secreted protein" evidence="1">
    <location>
        <begin position="24"/>
        <end position="123"/>
    </location>
</feature>
<evidence type="ECO:0000313" key="3">
    <source>
        <dbReference type="Proteomes" id="UP000281553"/>
    </source>
</evidence>
<keyword evidence="3" id="KW-1185">Reference proteome</keyword>
<sequence length="123" mass="13614">MECFLRHAAGSAILPFLLRFLLSDCNSEASPVSGGGVCPWSEDLFRQNTVLERSFSNDGGAFSGPSLGRLRTSLSVHQPSTYMDVFLRRLHFCDTLVCLALYESVFVLNLPEAEHLSPATFRN</sequence>
<dbReference type="OrthoDB" id="6287422at2759"/>
<accession>A0A3P7NK62</accession>
<evidence type="ECO:0000313" key="2">
    <source>
        <dbReference type="EMBL" id="VDN43264.1"/>
    </source>
</evidence>
<dbReference type="AlphaFoldDB" id="A0A3P7NK62"/>
<organism evidence="2 3">
    <name type="scientific">Dibothriocephalus latus</name>
    <name type="common">Fish tapeworm</name>
    <name type="synonym">Diphyllobothrium latum</name>
    <dbReference type="NCBI Taxonomy" id="60516"/>
    <lineage>
        <taxon>Eukaryota</taxon>
        <taxon>Metazoa</taxon>
        <taxon>Spiralia</taxon>
        <taxon>Lophotrochozoa</taxon>
        <taxon>Platyhelminthes</taxon>
        <taxon>Cestoda</taxon>
        <taxon>Eucestoda</taxon>
        <taxon>Diphyllobothriidea</taxon>
        <taxon>Diphyllobothriidae</taxon>
        <taxon>Dibothriocephalus</taxon>
    </lineage>
</organism>
<evidence type="ECO:0008006" key="4">
    <source>
        <dbReference type="Google" id="ProtNLM"/>
    </source>
</evidence>
<feature type="signal peptide" evidence="1">
    <location>
        <begin position="1"/>
        <end position="23"/>
    </location>
</feature>
<gene>
    <name evidence="2" type="ORF">DILT_LOCUS19046</name>
</gene>